<sequence>MNFLLLICAVAILPESIKAAANLETAYQWRYIDYVWPSEDVKQDAIATGAYNYTNIMPMDVDVAKDGRVFITALNFPGVPARLGVVTNQQGESGPLIQPYPNWASTDLNNCDSIIDVYRVAIDSCNRLWVLDSGKDYAARNPNKCPPKLLTFDLGTDTLIHAVVVPEHIAFNPQTRLSLLANVKVETYGQRCEDTTEILVQDTERLQYADGIKVIPQPIRPEEEVWILTNRYPALVHRKLNFSEPNFFILRSPVAKLIAGTKCQNPEQTIAA</sequence>
<gene>
    <name evidence="1" type="ORF">QAD02_022841</name>
</gene>
<reference evidence="1" key="1">
    <citation type="submission" date="2023-04" db="EMBL/GenBank/DDBJ databases">
        <title>A chromosome-level genome assembly of the parasitoid wasp Eretmocerus hayati.</title>
        <authorList>
            <person name="Zhong Y."/>
            <person name="Liu S."/>
            <person name="Liu Y."/>
        </authorList>
    </citation>
    <scope>NUCLEOTIDE SEQUENCE</scope>
    <source>
        <strain evidence="1">ZJU_SS_LIU_2023</strain>
    </source>
</reference>
<accession>A0ACC2PUI1</accession>
<organism evidence="1 2">
    <name type="scientific">Eretmocerus hayati</name>
    <dbReference type="NCBI Taxonomy" id="131215"/>
    <lineage>
        <taxon>Eukaryota</taxon>
        <taxon>Metazoa</taxon>
        <taxon>Ecdysozoa</taxon>
        <taxon>Arthropoda</taxon>
        <taxon>Hexapoda</taxon>
        <taxon>Insecta</taxon>
        <taxon>Pterygota</taxon>
        <taxon>Neoptera</taxon>
        <taxon>Endopterygota</taxon>
        <taxon>Hymenoptera</taxon>
        <taxon>Apocrita</taxon>
        <taxon>Proctotrupomorpha</taxon>
        <taxon>Chalcidoidea</taxon>
        <taxon>Aphelinidae</taxon>
        <taxon>Aphelininae</taxon>
        <taxon>Eretmocerus</taxon>
    </lineage>
</organism>
<evidence type="ECO:0000313" key="1">
    <source>
        <dbReference type="EMBL" id="KAJ8687047.1"/>
    </source>
</evidence>
<dbReference type="EMBL" id="CM056741">
    <property type="protein sequence ID" value="KAJ8687047.1"/>
    <property type="molecule type" value="Genomic_DNA"/>
</dbReference>
<proteinExistence type="predicted"/>
<dbReference type="Proteomes" id="UP001239111">
    <property type="component" value="Chromosome 1"/>
</dbReference>
<protein>
    <submittedName>
        <fullName evidence="1">Uncharacterized protein</fullName>
    </submittedName>
</protein>
<keyword evidence="2" id="KW-1185">Reference proteome</keyword>
<evidence type="ECO:0000313" key="2">
    <source>
        <dbReference type="Proteomes" id="UP001239111"/>
    </source>
</evidence>
<name>A0ACC2PUI1_9HYME</name>
<comment type="caution">
    <text evidence="1">The sequence shown here is derived from an EMBL/GenBank/DDBJ whole genome shotgun (WGS) entry which is preliminary data.</text>
</comment>